<feature type="domain" description="Atos-like conserved" evidence="2">
    <location>
        <begin position="155"/>
        <end position="234"/>
    </location>
</feature>
<feature type="region of interest" description="Disordered" evidence="1">
    <location>
        <begin position="1"/>
        <end position="57"/>
    </location>
</feature>
<dbReference type="SMART" id="SM01177">
    <property type="entry name" value="DUF4210"/>
    <property type="match status" value="1"/>
</dbReference>
<feature type="compositionally biased region" description="Polar residues" evidence="1">
    <location>
        <begin position="336"/>
        <end position="345"/>
    </location>
</feature>
<feature type="compositionally biased region" description="Basic and acidic residues" evidence="1">
    <location>
        <begin position="702"/>
        <end position="715"/>
    </location>
</feature>
<organism evidence="3 4">
    <name type="scientific">Pseudozyma antarctica (strain T-34)</name>
    <name type="common">Yeast</name>
    <name type="synonym">Candida antarctica</name>
    <dbReference type="NCBI Taxonomy" id="1151754"/>
    <lineage>
        <taxon>Eukaryota</taxon>
        <taxon>Fungi</taxon>
        <taxon>Dikarya</taxon>
        <taxon>Basidiomycota</taxon>
        <taxon>Ustilaginomycotina</taxon>
        <taxon>Ustilaginomycetes</taxon>
        <taxon>Ustilaginales</taxon>
        <taxon>Ustilaginaceae</taxon>
        <taxon>Moesziomyces</taxon>
    </lineage>
</organism>
<protein>
    <submittedName>
        <fullName evidence="3">Uncharacterized conserved protein</fullName>
    </submittedName>
</protein>
<evidence type="ECO:0000259" key="2">
    <source>
        <dbReference type="SMART" id="SM01177"/>
    </source>
</evidence>
<feature type="region of interest" description="Disordered" evidence="1">
    <location>
        <begin position="327"/>
        <end position="347"/>
    </location>
</feature>
<feature type="region of interest" description="Disordered" evidence="1">
    <location>
        <begin position="641"/>
        <end position="728"/>
    </location>
</feature>
<dbReference type="Proteomes" id="UP000011976">
    <property type="component" value="Unassembled WGS sequence"/>
</dbReference>
<evidence type="ECO:0000313" key="4">
    <source>
        <dbReference type="Proteomes" id="UP000011976"/>
    </source>
</evidence>
<feature type="compositionally biased region" description="Low complexity" evidence="1">
    <location>
        <begin position="587"/>
        <end position="620"/>
    </location>
</feature>
<dbReference type="PANTHER" id="PTHR13199:SF11">
    <property type="entry name" value="PROTEIN ATOSSA"/>
    <property type="match status" value="1"/>
</dbReference>
<dbReference type="InterPro" id="IPR051506">
    <property type="entry name" value="ATOS_Transcription_Regulators"/>
</dbReference>
<dbReference type="OrthoDB" id="8625101at2759"/>
<dbReference type="Pfam" id="PF13889">
    <property type="entry name" value="Chromosome_seg"/>
    <property type="match status" value="1"/>
</dbReference>
<accession>M9LTI8</accession>
<dbReference type="Pfam" id="PF13915">
    <property type="entry name" value="DUF4210"/>
    <property type="match status" value="1"/>
</dbReference>
<gene>
    <name evidence="3" type="ORF">PANT_6c00027</name>
</gene>
<evidence type="ECO:0000256" key="1">
    <source>
        <dbReference type="SAM" id="MobiDB-lite"/>
    </source>
</evidence>
<sequence length="728" mass="77551">MSFYSAFPTSPLSRSALEADSSSERTSASKSFGPRKSPARPTSAVPIHPSRPDLPSMRKFASRVPLADTMPASLGLGHPVVSPNSSSRHVSGPARLMRSPNASVWSPSLAAPFDELAVSPPFASSSFSRSINTRRRSSGHSFPAASGLTPNFGSLVGSFQESLLSGRMSMPASKPLVFDAEVGVLGAGKCRPSLRCPPHLHIKFAAHFYHFHAIDARASTATPGSTAALGSPYVGTIDLESHYTSLLLSRRFSSPSTHAEHGEVPSFPGYAVPPKGQIQLIVKYPDLAAVKLFLVPYDLTDMQPGTKTFVRQKTVVRPAPLSAADSALDDARLGTSEGSQSQSRTSPKEALRFAIHLQFCCPPTKSRRQDSLAGFEGSDTRRFRSRADAAAKQPRAPRIFLHKSIRLVFGARALDAGEKLVDCIETPGTGSLRFSAYQGPDEEWLQLQEEMRALHSTVAPVPEASTGTETAGMGLGIAIQTPSASHARDEGDELSNLVPLNSDPNGEHWQASVSSSTGAAAPQDVAGAMPASLRSTWSASSQESSLGRVAPSWPAPQHEQHGVGQLAHTLASSHLSDSWADQRPHWTSRSRPAADSDAAVSASSTAASRRPSRMRSASAAGLSEPRVHSVSALGELQEVAAPPSQSCVAPDPAHSMPMPAWKASGIASRSGDRPSLLRKLSEQFARSHSPSPANSPRLTPTRRHEHEHDELHIDEVTPTNDSHSRSIR</sequence>
<dbReference type="EMBL" id="DF196772">
    <property type="protein sequence ID" value="GAC72009.1"/>
    <property type="molecule type" value="Genomic_DNA"/>
</dbReference>
<name>M9LTI8_PSEA3</name>
<feature type="compositionally biased region" description="Polar residues" evidence="1">
    <location>
        <begin position="684"/>
        <end position="698"/>
    </location>
</feature>
<dbReference type="AlphaFoldDB" id="M9LTI8"/>
<evidence type="ECO:0000313" key="3">
    <source>
        <dbReference type="EMBL" id="GAC72009.1"/>
    </source>
</evidence>
<feature type="region of interest" description="Disordered" evidence="1">
    <location>
        <begin position="483"/>
        <end position="626"/>
    </location>
</feature>
<dbReference type="InterPro" id="IPR033473">
    <property type="entry name" value="Atos-like_C"/>
</dbReference>
<reference evidence="4" key="1">
    <citation type="journal article" date="2013" name="Genome Announc.">
        <title>Genome sequence of the basidiomycetous yeast Pseudozyma antarctica T-34, a producer of the glycolipid biosurfactants mannosylerythritol lipids.</title>
        <authorList>
            <person name="Morita T."/>
            <person name="Koike H."/>
            <person name="Koyama Y."/>
            <person name="Hagiwara H."/>
            <person name="Ito E."/>
            <person name="Fukuoka T."/>
            <person name="Imura T."/>
            <person name="Machida M."/>
            <person name="Kitamoto D."/>
        </authorList>
    </citation>
    <scope>NUCLEOTIDE SEQUENCE [LARGE SCALE GENOMIC DNA]</scope>
    <source>
        <strain evidence="4">T-34</strain>
    </source>
</reference>
<proteinExistence type="predicted"/>
<dbReference type="PANTHER" id="PTHR13199">
    <property type="entry name" value="GH03947P"/>
    <property type="match status" value="1"/>
</dbReference>
<feature type="compositionally biased region" description="Polar residues" evidence="1">
    <location>
        <begin position="533"/>
        <end position="545"/>
    </location>
</feature>
<dbReference type="InterPro" id="IPR025261">
    <property type="entry name" value="Atos-like_cons_dom"/>
</dbReference>